<accession>D7L285</accession>
<organism evidence="2">
    <name type="scientific">Arabidopsis lyrata subsp. lyrata</name>
    <name type="common">Lyre-leaved rock-cress</name>
    <dbReference type="NCBI Taxonomy" id="81972"/>
    <lineage>
        <taxon>Eukaryota</taxon>
        <taxon>Viridiplantae</taxon>
        <taxon>Streptophyta</taxon>
        <taxon>Embryophyta</taxon>
        <taxon>Tracheophyta</taxon>
        <taxon>Spermatophyta</taxon>
        <taxon>Magnoliopsida</taxon>
        <taxon>eudicotyledons</taxon>
        <taxon>Gunneridae</taxon>
        <taxon>Pentapetalae</taxon>
        <taxon>rosids</taxon>
        <taxon>malvids</taxon>
        <taxon>Brassicales</taxon>
        <taxon>Brassicaceae</taxon>
        <taxon>Camelineae</taxon>
        <taxon>Arabidopsis</taxon>
    </lineage>
</organism>
<proteinExistence type="predicted"/>
<gene>
    <name evidence="1" type="ORF">ARALYDRAFT_897632</name>
</gene>
<dbReference type="EMBL" id="GL348715">
    <property type="protein sequence ID" value="EFH59109.1"/>
    <property type="molecule type" value="Genomic_DNA"/>
</dbReference>
<evidence type="ECO:0000313" key="1">
    <source>
        <dbReference type="EMBL" id="EFH59109.1"/>
    </source>
</evidence>
<name>D7L285_ARALL</name>
<dbReference type="Gramene" id="scaffold_301602.1">
    <property type="protein sequence ID" value="scaffold_301602.1"/>
    <property type="gene ID" value="scaffold_301602.1"/>
</dbReference>
<sequence length="87" mass="9185">MAEVGLVRLGTTETVTFLIATVARGRPETENTGTDMFIRASAKSATRLHGSGLVTIQLSHGTCLCRSGTVPSTVRFHACLLPKLTLG</sequence>
<protein>
    <submittedName>
        <fullName evidence="1">Predicted protein</fullName>
    </submittedName>
</protein>
<keyword evidence="2" id="KW-1185">Reference proteome</keyword>
<dbReference type="HOGENOM" id="CLU_2486388_0_0_1"/>
<dbReference type="AlphaFoldDB" id="D7L285"/>
<evidence type="ECO:0000313" key="2">
    <source>
        <dbReference type="Proteomes" id="UP000008694"/>
    </source>
</evidence>
<dbReference type="Proteomes" id="UP000008694">
    <property type="component" value="Unassembled WGS sequence"/>
</dbReference>
<reference evidence="2" key="1">
    <citation type="journal article" date="2011" name="Nat. Genet.">
        <title>The Arabidopsis lyrata genome sequence and the basis of rapid genome size change.</title>
        <authorList>
            <person name="Hu T.T."/>
            <person name="Pattyn P."/>
            <person name="Bakker E.G."/>
            <person name="Cao J."/>
            <person name="Cheng J.-F."/>
            <person name="Clark R.M."/>
            <person name="Fahlgren N."/>
            <person name="Fawcett J.A."/>
            <person name="Grimwood J."/>
            <person name="Gundlach H."/>
            <person name="Haberer G."/>
            <person name="Hollister J.D."/>
            <person name="Ossowski S."/>
            <person name="Ottilar R.P."/>
            <person name="Salamov A.A."/>
            <person name="Schneeberger K."/>
            <person name="Spannagl M."/>
            <person name="Wang X."/>
            <person name="Yang L."/>
            <person name="Nasrallah M.E."/>
            <person name="Bergelson J."/>
            <person name="Carrington J.C."/>
            <person name="Gaut B.S."/>
            <person name="Schmutz J."/>
            <person name="Mayer K.F.X."/>
            <person name="Van de Peer Y."/>
            <person name="Grigoriev I.V."/>
            <person name="Nordborg M."/>
            <person name="Weigel D."/>
            <person name="Guo Y.-L."/>
        </authorList>
    </citation>
    <scope>NUCLEOTIDE SEQUENCE [LARGE SCALE GENOMIC DNA]</scope>
    <source>
        <strain evidence="2">cv. MN47</strain>
    </source>
</reference>